<dbReference type="PROSITE" id="PS50931">
    <property type="entry name" value="HTH_LYSR"/>
    <property type="match status" value="1"/>
</dbReference>
<sequence length="292" mass="31539">MNSRQIEIFVAVMKAGTISRAAELLGVTQPGVSRTIADLEASVGFLLFDRVRNRIVPTPEGRLLYDEVQAAFRGMDKIRSAAARIRDHGAGQIRVASLSALGSSLVPRAVRRFRDRRPDTAVTLMVLPSRDVRNGVVSGEFDLGLAADEVDVSGLVHQPFVSPRALCAIPLGHPLAEHSLVTPHDLAGLDFVAYVPEDRARQRLDLAIAEAGAAPPRIVVETIYAATVFALISEGVGVGLVSPYAIAGFDQSRIVLRPFEPAVHSKSVLLLPADRPKSQLVRDFIDCLMAER</sequence>
<dbReference type="InterPro" id="IPR036390">
    <property type="entry name" value="WH_DNA-bd_sf"/>
</dbReference>
<evidence type="ECO:0000256" key="3">
    <source>
        <dbReference type="ARBA" id="ARBA00023125"/>
    </source>
</evidence>
<dbReference type="InterPro" id="IPR000847">
    <property type="entry name" value="LysR_HTH_N"/>
</dbReference>
<keyword evidence="3" id="KW-0238">DNA-binding</keyword>
<gene>
    <name evidence="6" type="ORF">ACFPN9_23730</name>
</gene>
<dbReference type="Pfam" id="PF03466">
    <property type="entry name" value="LysR_substrate"/>
    <property type="match status" value="1"/>
</dbReference>
<organism evidence="6 7">
    <name type="scientific">Bosea massiliensis</name>
    <dbReference type="NCBI Taxonomy" id="151419"/>
    <lineage>
        <taxon>Bacteria</taxon>
        <taxon>Pseudomonadati</taxon>
        <taxon>Pseudomonadota</taxon>
        <taxon>Alphaproteobacteria</taxon>
        <taxon>Hyphomicrobiales</taxon>
        <taxon>Boseaceae</taxon>
        <taxon>Bosea</taxon>
    </lineage>
</organism>
<dbReference type="RefSeq" id="WP_066723332.1">
    <property type="nucleotide sequence ID" value="NZ_JBHSLU010000082.1"/>
</dbReference>
<dbReference type="InterPro" id="IPR005119">
    <property type="entry name" value="LysR_subst-bd"/>
</dbReference>
<comment type="similarity">
    <text evidence="1">Belongs to the LysR transcriptional regulatory family.</text>
</comment>
<keyword evidence="2" id="KW-0805">Transcription regulation</keyword>
<protein>
    <submittedName>
        <fullName evidence="6">LysR substrate-binding domain-containing protein</fullName>
    </submittedName>
</protein>
<dbReference type="SUPFAM" id="SSF46785">
    <property type="entry name" value="Winged helix' DNA-binding domain"/>
    <property type="match status" value="1"/>
</dbReference>
<feature type="domain" description="HTH lysR-type" evidence="5">
    <location>
        <begin position="1"/>
        <end position="58"/>
    </location>
</feature>
<dbReference type="EMBL" id="JBHSLU010000082">
    <property type="protein sequence ID" value="MFC5508258.1"/>
    <property type="molecule type" value="Genomic_DNA"/>
</dbReference>
<evidence type="ECO:0000259" key="5">
    <source>
        <dbReference type="PROSITE" id="PS50931"/>
    </source>
</evidence>
<reference evidence="7" key="1">
    <citation type="journal article" date="2019" name="Int. J. Syst. Evol. Microbiol.">
        <title>The Global Catalogue of Microorganisms (GCM) 10K type strain sequencing project: providing services to taxonomists for standard genome sequencing and annotation.</title>
        <authorList>
            <consortium name="The Broad Institute Genomics Platform"/>
            <consortium name="The Broad Institute Genome Sequencing Center for Infectious Disease"/>
            <person name="Wu L."/>
            <person name="Ma J."/>
        </authorList>
    </citation>
    <scope>NUCLEOTIDE SEQUENCE [LARGE SCALE GENOMIC DNA]</scope>
    <source>
        <strain evidence="7">CCUG 43117</strain>
    </source>
</reference>
<dbReference type="SUPFAM" id="SSF53850">
    <property type="entry name" value="Periplasmic binding protein-like II"/>
    <property type="match status" value="1"/>
</dbReference>
<dbReference type="Gene3D" id="1.10.10.10">
    <property type="entry name" value="Winged helix-like DNA-binding domain superfamily/Winged helix DNA-binding domain"/>
    <property type="match status" value="1"/>
</dbReference>
<dbReference type="PANTHER" id="PTHR30427">
    <property type="entry name" value="TRANSCRIPTIONAL ACTIVATOR PROTEIN LYSR"/>
    <property type="match status" value="1"/>
</dbReference>
<dbReference type="PANTHER" id="PTHR30427:SF1">
    <property type="entry name" value="TRANSCRIPTIONAL ACTIVATOR PROTEIN LYSR"/>
    <property type="match status" value="1"/>
</dbReference>
<name>A0ABW0P7Y0_9HYPH</name>
<dbReference type="Gene3D" id="3.40.190.290">
    <property type="match status" value="1"/>
</dbReference>
<evidence type="ECO:0000313" key="6">
    <source>
        <dbReference type="EMBL" id="MFC5508258.1"/>
    </source>
</evidence>
<dbReference type="InterPro" id="IPR036388">
    <property type="entry name" value="WH-like_DNA-bd_sf"/>
</dbReference>
<dbReference type="Proteomes" id="UP001596060">
    <property type="component" value="Unassembled WGS sequence"/>
</dbReference>
<evidence type="ECO:0000313" key="7">
    <source>
        <dbReference type="Proteomes" id="UP001596060"/>
    </source>
</evidence>
<keyword evidence="7" id="KW-1185">Reference proteome</keyword>
<keyword evidence="4" id="KW-0804">Transcription</keyword>
<dbReference type="PRINTS" id="PR00039">
    <property type="entry name" value="HTHLYSR"/>
</dbReference>
<accession>A0ABW0P7Y0</accession>
<evidence type="ECO:0000256" key="2">
    <source>
        <dbReference type="ARBA" id="ARBA00023015"/>
    </source>
</evidence>
<comment type="caution">
    <text evidence="6">The sequence shown here is derived from an EMBL/GenBank/DDBJ whole genome shotgun (WGS) entry which is preliminary data.</text>
</comment>
<dbReference type="Pfam" id="PF00126">
    <property type="entry name" value="HTH_1"/>
    <property type="match status" value="1"/>
</dbReference>
<proteinExistence type="inferred from homology"/>
<evidence type="ECO:0000256" key="1">
    <source>
        <dbReference type="ARBA" id="ARBA00009437"/>
    </source>
</evidence>
<evidence type="ECO:0000256" key="4">
    <source>
        <dbReference type="ARBA" id="ARBA00023163"/>
    </source>
</evidence>